<protein>
    <submittedName>
        <fullName evidence="1">Uncharacterized protein</fullName>
    </submittedName>
</protein>
<gene>
    <name evidence="1" type="ORF">LCGC14_2763520</name>
</gene>
<evidence type="ECO:0000313" key="1">
    <source>
        <dbReference type="EMBL" id="KKK86410.1"/>
    </source>
</evidence>
<organism evidence="1">
    <name type="scientific">marine sediment metagenome</name>
    <dbReference type="NCBI Taxonomy" id="412755"/>
    <lineage>
        <taxon>unclassified sequences</taxon>
        <taxon>metagenomes</taxon>
        <taxon>ecological metagenomes</taxon>
    </lineage>
</organism>
<proteinExistence type="predicted"/>
<comment type="caution">
    <text evidence="1">The sequence shown here is derived from an EMBL/GenBank/DDBJ whole genome shotgun (WGS) entry which is preliminary data.</text>
</comment>
<reference evidence="1" key="1">
    <citation type="journal article" date="2015" name="Nature">
        <title>Complex archaea that bridge the gap between prokaryotes and eukaryotes.</title>
        <authorList>
            <person name="Spang A."/>
            <person name="Saw J.H."/>
            <person name="Jorgensen S.L."/>
            <person name="Zaremba-Niedzwiedzka K."/>
            <person name="Martijn J."/>
            <person name="Lind A.E."/>
            <person name="van Eijk R."/>
            <person name="Schleper C."/>
            <person name="Guy L."/>
            <person name="Ettema T.J."/>
        </authorList>
    </citation>
    <scope>NUCLEOTIDE SEQUENCE</scope>
</reference>
<sequence>MKKEKKVFNPKTKTKYSEIHDLGDFKYKKCPVCKETREYPDEFVPEGLCNFCADYVYDEPARFERYLKALKKSYVQPLWDTHFFFSEN</sequence>
<dbReference type="EMBL" id="LAZR01050858">
    <property type="protein sequence ID" value="KKK86410.1"/>
    <property type="molecule type" value="Genomic_DNA"/>
</dbReference>
<name>A0A0F8ZK78_9ZZZZ</name>
<dbReference type="AlphaFoldDB" id="A0A0F8ZK78"/>
<accession>A0A0F8ZK78</accession>